<dbReference type="Gene3D" id="3.20.20.70">
    <property type="entry name" value="Aldolase class I"/>
    <property type="match status" value="1"/>
</dbReference>
<dbReference type="InterPro" id="IPR013785">
    <property type="entry name" value="Aldolase_TIM"/>
</dbReference>
<keyword evidence="1" id="KW-0456">Lyase</keyword>
<comment type="caution">
    <text evidence="2">The sequence shown here is derived from an EMBL/GenBank/DDBJ whole genome shotgun (WGS) entry which is preliminary data.</text>
</comment>
<dbReference type="SMART" id="SM01130">
    <property type="entry name" value="DHDPS"/>
    <property type="match status" value="1"/>
</dbReference>
<evidence type="ECO:0000313" key="2">
    <source>
        <dbReference type="EMBL" id="ORX38850.1"/>
    </source>
</evidence>
<dbReference type="PANTHER" id="PTHR12128:SF66">
    <property type="entry name" value="4-HYDROXY-2-OXOGLUTARATE ALDOLASE, MITOCHONDRIAL"/>
    <property type="match status" value="1"/>
</dbReference>
<dbReference type="CDD" id="cd00408">
    <property type="entry name" value="DHDPS-like"/>
    <property type="match status" value="1"/>
</dbReference>
<name>A0A1Y1ULC7_9TREE</name>
<evidence type="ECO:0008006" key="4">
    <source>
        <dbReference type="Google" id="ProtNLM"/>
    </source>
</evidence>
<dbReference type="GO" id="GO:0008840">
    <property type="term" value="F:4-hydroxy-tetrahydrodipicolinate synthase activity"/>
    <property type="evidence" value="ECO:0007669"/>
    <property type="project" value="TreeGrafter"/>
</dbReference>
<dbReference type="AlphaFoldDB" id="A0A1Y1ULC7"/>
<dbReference type="PANTHER" id="PTHR12128">
    <property type="entry name" value="DIHYDRODIPICOLINATE SYNTHASE"/>
    <property type="match status" value="1"/>
</dbReference>
<dbReference type="InterPro" id="IPR002220">
    <property type="entry name" value="DapA-like"/>
</dbReference>
<dbReference type="EMBL" id="NBSH01000003">
    <property type="protein sequence ID" value="ORX38850.1"/>
    <property type="molecule type" value="Genomic_DNA"/>
</dbReference>
<evidence type="ECO:0000313" key="3">
    <source>
        <dbReference type="Proteomes" id="UP000193218"/>
    </source>
</evidence>
<dbReference type="GeneID" id="33556743"/>
<keyword evidence="3" id="KW-1185">Reference proteome</keyword>
<reference evidence="2 3" key="1">
    <citation type="submission" date="2017-03" db="EMBL/GenBank/DDBJ databases">
        <title>Widespread Adenine N6-methylation of Active Genes in Fungi.</title>
        <authorList>
            <consortium name="DOE Joint Genome Institute"/>
            <person name="Mondo S.J."/>
            <person name="Dannebaum R.O."/>
            <person name="Kuo R.C."/>
            <person name="Louie K.B."/>
            <person name="Bewick A.J."/>
            <person name="Labutti K."/>
            <person name="Haridas S."/>
            <person name="Kuo A."/>
            <person name="Salamov A."/>
            <person name="Ahrendt S.R."/>
            <person name="Lau R."/>
            <person name="Bowen B.P."/>
            <person name="Lipzen A."/>
            <person name="Sullivan W."/>
            <person name="Andreopoulos W.B."/>
            <person name="Clum A."/>
            <person name="Lindquist E."/>
            <person name="Daum C."/>
            <person name="Northen T.R."/>
            <person name="Ramamoorthy G."/>
            <person name="Schmitz R.J."/>
            <person name="Gryganskyi A."/>
            <person name="Culley D."/>
            <person name="Magnuson J."/>
            <person name="James T.Y."/>
            <person name="O'Malley M.A."/>
            <person name="Stajich J.E."/>
            <person name="Spatafora J.W."/>
            <person name="Visel A."/>
            <person name="Grigoriev I.V."/>
        </authorList>
    </citation>
    <scope>NUCLEOTIDE SEQUENCE [LARGE SCALE GENOMIC DNA]</scope>
    <source>
        <strain evidence="2 3">NRRL Y-17943</strain>
    </source>
</reference>
<protein>
    <recommendedName>
        <fullName evidence="4">Dihydrodipicolinate synthase</fullName>
    </recommendedName>
</protein>
<accession>A0A1Y1ULC7</accession>
<dbReference type="Pfam" id="PF00701">
    <property type="entry name" value="DHDPS"/>
    <property type="match status" value="1"/>
</dbReference>
<dbReference type="SUPFAM" id="SSF51569">
    <property type="entry name" value="Aldolase"/>
    <property type="match status" value="1"/>
</dbReference>
<dbReference type="RefSeq" id="XP_021872713.1">
    <property type="nucleotide sequence ID" value="XM_022014935.1"/>
</dbReference>
<proteinExistence type="predicted"/>
<organism evidence="2 3">
    <name type="scientific">Kockovaella imperatae</name>
    <dbReference type="NCBI Taxonomy" id="4999"/>
    <lineage>
        <taxon>Eukaryota</taxon>
        <taxon>Fungi</taxon>
        <taxon>Dikarya</taxon>
        <taxon>Basidiomycota</taxon>
        <taxon>Agaricomycotina</taxon>
        <taxon>Tremellomycetes</taxon>
        <taxon>Tremellales</taxon>
        <taxon>Cuniculitremaceae</taxon>
        <taxon>Kockovaella</taxon>
    </lineage>
</organism>
<dbReference type="Proteomes" id="UP000193218">
    <property type="component" value="Unassembled WGS sequence"/>
</dbReference>
<sequence length="329" mass="36231">MSYKAPPTGTYVPTLSFWKDRWNETPDLGTFRRHLERLSDDGVRGVTLFSYFGEGPYVSAVERGQFLEIASETLKPKGVIILVECSSESLQETSQKMADAKKGGADYAFLSVPMGYLDELDLEDIFEYFAEVSEWSDLPFVVRAPSGDVKISFSPEFIDRLASIPNCVGCLMPAFSPAIQGVAEKFAGGDDFAIFVTYPGDVGPKRLRIRLQGSIGNITPVTLVKFYDDPDGRVLETINAILTTKVLRDIATKVTALKYAMTRVRGYGGTCRPPLPVPHRELTARVDPILPSLAGDFAQRRWMALDGIDIHDESTGSGLRRAGTFTPRG</sequence>
<dbReference type="InParanoid" id="A0A1Y1ULC7"/>
<dbReference type="STRING" id="4999.A0A1Y1ULC7"/>
<evidence type="ECO:0000256" key="1">
    <source>
        <dbReference type="ARBA" id="ARBA00023239"/>
    </source>
</evidence>
<gene>
    <name evidence="2" type="ORF">BD324DRAFT_617543</name>
</gene>